<dbReference type="InterPro" id="IPR029063">
    <property type="entry name" value="SAM-dependent_MTases_sf"/>
</dbReference>
<dbReference type="InterPro" id="IPR013217">
    <property type="entry name" value="Methyltransf_12"/>
</dbReference>
<evidence type="ECO:0000256" key="2">
    <source>
        <dbReference type="ARBA" id="ARBA00022603"/>
    </source>
</evidence>
<dbReference type="Gene3D" id="3.40.50.150">
    <property type="entry name" value="Vaccinia Virus protein VP39"/>
    <property type="match status" value="1"/>
</dbReference>
<protein>
    <recommendedName>
        <fullName evidence="5">Methyltransferase type 12 domain-containing protein</fullName>
    </recommendedName>
</protein>
<dbReference type="OMA" id="DAQRNWD"/>
<evidence type="ECO:0000313" key="6">
    <source>
        <dbReference type="EnsemblPlants" id="Kaladp0059s0150.1.v1.1"/>
    </source>
</evidence>
<dbReference type="InterPro" id="IPR026113">
    <property type="entry name" value="METTL2/6/8-like"/>
</dbReference>
<keyword evidence="3" id="KW-0808">Transferase</keyword>
<dbReference type="Proteomes" id="UP000594263">
    <property type="component" value="Unplaced"/>
</dbReference>
<feature type="domain" description="Methyltransferase type 12" evidence="5">
    <location>
        <begin position="106"/>
        <end position="202"/>
    </location>
</feature>
<proteinExistence type="inferred from homology"/>
<dbReference type="Gramene" id="Kaladp0059s0150.1.v1.1">
    <property type="protein sequence ID" value="Kaladp0059s0150.1.v1.1"/>
    <property type="gene ID" value="Kaladp0059s0150.v1.1"/>
</dbReference>
<dbReference type="AlphaFoldDB" id="A0A7N0UAR2"/>
<keyword evidence="7" id="KW-1185">Reference proteome</keyword>
<comment type="similarity">
    <text evidence="1">Belongs to the methyltransferase superfamily. METL family.</text>
</comment>
<accession>A0A7N0UAR2</accession>
<dbReference type="GO" id="GO:0032259">
    <property type="term" value="P:methylation"/>
    <property type="evidence" value="ECO:0007669"/>
    <property type="project" value="UniProtKB-KW"/>
</dbReference>
<dbReference type="PANTHER" id="PTHR22809:SF8">
    <property type="entry name" value="TRNA N(3)-METHYLCYTIDINE METHYLTRANSFERASE"/>
    <property type="match status" value="1"/>
</dbReference>
<dbReference type="EnsemblPlants" id="Kaladp0059s0150.1.v1.1">
    <property type="protein sequence ID" value="Kaladp0059s0150.1.v1.1"/>
    <property type="gene ID" value="Kaladp0059s0150.v1.1"/>
</dbReference>
<feature type="region of interest" description="Disordered" evidence="4">
    <location>
        <begin position="1"/>
        <end position="21"/>
    </location>
</feature>
<evidence type="ECO:0000256" key="4">
    <source>
        <dbReference type="SAM" id="MobiDB-lite"/>
    </source>
</evidence>
<dbReference type="SUPFAM" id="SSF53335">
    <property type="entry name" value="S-adenosyl-L-methionine-dependent methyltransferases"/>
    <property type="match status" value="1"/>
</dbReference>
<reference evidence="6" key="1">
    <citation type="submission" date="2021-01" db="UniProtKB">
        <authorList>
            <consortium name="EnsemblPlants"/>
        </authorList>
    </citation>
    <scope>IDENTIFICATION</scope>
</reference>
<keyword evidence="2" id="KW-0489">Methyltransferase</keyword>
<sequence length="323" mass="36356">MGYVIRQTPCSPTELGGSSASRGGGAAGFPFPAKPLFHPPSSGPFLCFLRPPIRSGRRNNGSKYWDKFYKRHNNKFFKDRHYLEKDWGSYFSQESDDASSSGKVVLEVGCGAGNTVYPLLAGFPGLFVHACDFSPEAISLVKSHKDFNTDRINAFVCDVTKDDLTDKILPSSVDILTLVFVLSAVSPEKMHFILRNAKKVLKVPMGCVLLRDYAVGDFAQAKLESKNQAIGENFYVRGDGTYSYFFSQDMMLNLFRDSGYNNLDINVYCKQIENRSRGVTMERRWIRAIFSSIDNVQEVNWNHKPTPLTHVKGMCSIIRYHLP</sequence>
<dbReference type="PANTHER" id="PTHR22809">
    <property type="entry name" value="METHYLTRANSFERASE-RELATED"/>
    <property type="match status" value="1"/>
</dbReference>
<dbReference type="GO" id="GO:0008173">
    <property type="term" value="F:RNA methyltransferase activity"/>
    <property type="evidence" value="ECO:0007669"/>
    <property type="project" value="UniProtKB-ARBA"/>
</dbReference>
<organism evidence="6 7">
    <name type="scientific">Kalanchoe fedtschenkoi</name>
    <name type="common">Lavender scallops</name>
    <name type="synonym">South American air plant</name>
    <dbReference type="NCBI Taxonomy" id="63787"/>
    <lineage>
        <taxon>Eukaryota</taxon>
        <taxon>Viridiplantae</taxon>
        <taxon>Streptophyta</taxon>
        <taxon>Embryophyta</taxon>
        <taxon>Tracheophyta</taxon>
        <taxon>Spermatophyta</taxon>
        <taxon>Magnoliopsida</taxon>
        <taxon>eudicotyledons</taxon>
        <taxon>Gunneridae</taxon>
        <taxon>Pentapetalae</taxon>
        <taxon>Saxifragales</taxon>
        <taxon>Crassulaceae</taxon>
        <taxon>Kalanchoe</taxon>
    </lineage>
</organism>
<name>A0A7N0UAR2_KALFE</name>
<dbReference type="Pfam" id="PF08242">
    <property type="entry name" value="Methyltransf_12"/>
    <property type="match status" value="1"/>
</dbReference>
<evidence type="ECO:0000256" key="1">
    <source>
        <dbReference type="ARBA" id="ARBA00009725"/>
    </source>
</evidence>
<evidence type="ECO:0000313" key="7">
    <source>
        <dbReference type="Proteomes" id="UP000594263"/>
    </source>
</evidence>
<dbReference type="CDD" id="cd02440">
    <property type="entry name" value="AdoMet_MTases"/>
    <property type="match status" value="1"/>
</dbReference>
<dbReference type="GO" id="GO:0008757">
    <property type="term" value="F:S-adenosylmethionine-dependent methyltransferase activity"/>
    <property type="evidence" value="ECO:0007669"/>
    <property type="project" value="UniProtKB-ARBA"/>
</dbReference>
<evidence type="ECO:0000256" key="3">
    <source>
        <dbReference type="ARBA" id="ARBA00022679"/>
    </source>
</evidence>
<evidence type="ECO:0000259" key="5">
    <source>
        <dbReference type="Pfam" id="PF08242"/>
    </source>
</evidence>